<dbReference type="SUPFAM" id="SSF55961">
    <property type="entry name" value="Bet v1-like"/>
    <property type="match status" value="1"/>
</dbReference>
<protein>
    <recommendedName>
        <fullName evidence="3">SRPBCC family protein</fullName>
    </recommendedName>
</protein>
<comment type="caution">
    <text evidence="1">The sequence shown here is derived from an EMBL/GenBank/DDBJ whole genome shotgun (WGS) entry which is preliminary data.</text>
</comment>
<sequence>MTGRKLLTEASGVLEAPVGRVWEALADQLLPDGRRAGRFTVEDAPGHTSTVEIAGHTIAFQGGWWYRGEWSLEAHPDGTRLVHRVYNVARRARWGVPLANRMFVGFDASTRAGFLDGLSRLGERLGCVTRPD</sequence>
<evidence type="ECO:0000313" key="2">
    <source>
        <dbReference type="Proteomes" id="UP000530928"/>
    </source>
</evidence>
<reference evidence="1 2" key="1">
    <citation type="submission" date="2020-07" db="EMBL/GenBank/DDBJ databases">
        <title>Genomic Encyclopedia of Type Strains, Phase IV (KMG-IV): sequencing the most valuable type-strain genomes for metagenomic binning, comparative biology and taxonomic classification.</title>
        <authorList>
            <person name="Goeker M."/>
        </authorList>
    </citation>
    <scope>NUCLEOTIDE SEQUENCE [LARGE SCALE GENOMIC DNA]</scope>
    <source>
        <strain evidence="1 2">DSM 45533</strain>
    </source>
</reference>
<evidence type="ECO:0000313" key="1">
    <source>
        <dbReference type="EMBL" id="MBA2897078.1"/>
    </source>
</evidence>
<accession>A0A7W0CTT7</accession>
<organism evidence="1 2">
    <name type="scientific">Nonomuraea soli</name>
    <dbReference type="NCBI Taxonomy" id="1032476"/>
    <lineage>
        <taxon>Bacteria</taxon>
        <taxon>Bacillati</taxon>
        <taxon>Actinomycetota</taxon>
        <taxon>Actinomycetes</taxon>
        <taxon>Streptosporangiales</taxon>
        <taxon>Streptosporangiaceae</taxon>
        <taxon>Nonomuraea</taxon>
    </lineage>
</organism>
<evidence type="ECO:0008006" key="3">
    <source>
        <dbReference type="Google" id="ProtNLM"/>
    </source>
</evidence>
<dbReference type="AlphaFoldDB" id="A0A7W0CTT7"/>
<keyword evidence="2" id="KW-1185">Reference proteome</keyword>
<name>A0A7W0CTT7_9ACTN</name>
<dbReference type="Proteomes" id="UP000530928">
    <property type="component" value="Unassembled WGS sequence"/>
</dbReference>
<proteinExistence type="predicted"/>
<dbReference type="RefSeq" id="WP_181615796.1">
    <property type="nucleotide sequence ID" value="NZ_BAABAM010000010.1"/>
</dbReference>
<gene>
    <name evidence="1" type="ORF">HNR30_008474</name>
</gene>
<dbReference type="EMBL" id="JACDUR010000010">
    <property type="protein sequence ID" value="MBA2897078.1"/>
    <property type="molecule type" value="Genomic_DNA"/>
</dbReference>